<dbReference type="NCBIfam" id="NF008165">
    <property type="entry name" value="PRK10917.1-3"/>
    <property type="match status" value="1"/>
</dbReference>
<evidence type="ECO:0000313" key="19">
    <source>
        <dbReference type="EMBL" id="VAW80287.1"/>
    </source>
</evidence>
<evidence type="ECO:0000256" key="1">
    <source>
        <dbReference type="ARBA" id="ARBA00007504"/>
    </source>
</evidence>
<evidence type="ECO:0000256" key="12">
    <source>
        <dbReference type="ARBA" id="ARBA00034617"/>
    </source>
</evidence>
<dbReference type="PANTHER" id="PTHR47964">
    <property type="entry name" value="ATP-DEPENDENT DNA HELICASE HOMOLOG RECG, CHLOROPLASTIC"/>
    <property type="match status" value="1"/>
</dbReference>
<dbReference type="InterPro" id="IPR004609">
    <property type="entry name" value="ATP-dep_DNA_helicase_RecG"/>
</dbReference>
<keyword evidence="8" id="KW-0238">DNA-binding</keyword>
<dbReference type="SMART" id="SM00487">
    <property type="entry name" value="DEXDc"/>
    <property type="match status" value="1"/>
</dbReference>
<dbReference type="PROSITE" id="PS51194">
    <property type="entry name" value="HELICASE_CTER"/>
    <property type="match status" value="1"/>
</dbReference>
<comment type="catalytic activity">
    <reaction evidence="14">
        <text>ATP + H2O = ADP + phosphate + H(+)</text>
        <dbReference type="Rhea" id="RHEA:13065"/>
        <dbReference type="ChEBI" id="CHEBI:15377"/>
        <dbReference type="ChEBI" id="CHEBI:15378"/>
        <dbReference type="ChEBI" id="CHEBI:30616"/>
        <dbReference type="ChEBI" id="CHEBI:43474"/>
        <dbReference type="ChEBI" id="CHEBI:456216"/>
        <dbReference type="EC" id="5.6.2.4"/>
    </reaction>
</comment>
<dbReference type="Gene3D" id="2.40.50.140">
    <property type="entry name" value="Nucleic acid-binding proteins"/>
    <property type="match status" value="1"/>
</dbReference>
<dbReference type="InterPro" id="IPR033454">
    <property type="entry name" value="RecG_wedge"/>
</dbReference>
<reference evidence="19" key="1">
    <citation type="submission" date="2018-06" db="EMBL/GenBank/DDBJ databases">
        <authorList>
            <person name="Zhirakovskaya E."/>
        </authorList>
    </citation>
    <scope>NUCLEOTIDE SEQUENCE</scope>
</reference>
<keyword evidence="6 19" id="KW-0347">Helicase</keyword>
<accession>A0A3B0YY35</accession>
<evidence type="ECO:0000256" key="5">
    <source>
        <dbReference type="ARBA" id="ARBA00022801"/>
    </source>
</evidence>
<keyword evidence="9" id="KW-0233">DNA recombination</keyword>
<comment type="similarity">
    <text evidence="1">Belongs to the helicase family. RecG subfamily.</text>
</comment>
<dbReference type="GO" id="GO:0003677">
    <property type="term" value="F:DNA binding"/>
    <property type="evidence" value="ECO:0007669"/>
    <property type="project" value="UniProtKB-KW"/>
</dbReference>
<evidence type="ECO:0000256" key="3">
    <source>
        <dbReference type="ARBA" id="ARBA00022741"/>
    </source>
</evidence>
<dbReference type="GO" id="GO:0016887">
    <property type="term" value="F:ATP hydrolysis activity"/>
    <property type="evidence" value="ECO:0007669"/>
    <property type="project" value="RHEA"/>
</dbReference>
<dbReference type="NCBIfam" id="NF008166">
    <property type="entry name" value="PRK10917.1-4"/>
    <property type="match status" value="1"/>
</dbReference>
<dbReference type="FunFam" id="3.40.50.300:FF:000391">
    <property type="entry name" value="ATP-dependent DNA helicase RecG"/>
    <property type="match status" value="1"/>
</dbReference>
<evidence type="ECO:0000256" key="9">
    <source>
        <dbReference type="ARBA" id="ARBA00023172"/>
    </source>
</evidence>
<gene>
    <name evidence="19" type="ORF">MNBD_GAMMA14-1025</name>
</gene>
<dbReference type="NCBIfam" id="TIGR00643">
    <property type="entry name" value="recG"/>
    <property type="match status" value="1"/>
</dbReference>
<name>A0A3B0YY35_9ZZZZ</name>
<feature type="domain" description="Helicase ATP-binding" evidence="17">
    <location>
        <begin position="281"/>
        <end position="446"/>
    </location>
</feature>
<dbReference type="InterPro" id="IPR012340">
    <property type="entry name" value="NA-bd_OB-fold"/>
</dbReference>
<protein>
    <recommendedName>
        <fullName evidence="2">ATP-dependent DNA helicase RecG</fullName>
        <ecNumber evidence="13">5.6.2.4</ecNumber>
    </recommendedName>
    <alternativeName>
        <fullName evidence="15">DNA branch migration protein RecG</fullName>
    </alternativeName>
    <alternativeName>
        <fullName evidence="16">Probable DNA 3'-5' helicase RecG</fullName>
    </alternativeName>
</protein>
<keyword evidence="10" id="KW-0234">DNA repair</keyword>
<dbReference type="Gene3D" id="1.10.150.20">
    <property type="entry name" value="5' to 3' exonuclease, C-terminal subdomain"/>
    <property type="match status" value="1"/>
</dbReference>
<dbReference type="InterPro" id="IPR011545">
    <property type="entry name" value="DEAD/DEAH_box_helicase_dom"/>
</dbReference>
<dbReference type="CDD" id="cd17992">
    <property type="entry name" value="DEXHc_RecG"/>
    <property type="match status" value="1"/>
</dbReference>
<dbReference type="GO" id="GO:0006281">
    <property type="term" value="P:DNA repair"/>
    <property type="evidence" value="ECO:0007669"/>
    <property type="project" value="UniProtKB-KW"/>
</dbReference>
<evidence type="ECO:0000256" key="13">
    <source>
        <dbReference type="ARBA" id="ARBA00034808"/>
    </source>
</evidence>
<dbReference type="GO" id="GO:0005524">
    <property type="term" value="F:ATP binding"/>
    <property type="evidence" value="ECO:0007669"/>
    <property type="project" value="UniProtKB-KW"/>
</dbReference>
<dbReference type="SMART" id="SM00490">
    <property type="entry name" value="HELICc"/>
    <property type="match status" value="1"/>
</dbReference>
<dbReference type="Pfam" id="PF17191">
    <property type="entry name" value="RecG_wedge"/>
    <property type="match status" value="1"/>
</dbReference>
<dbReference type="Pfam" id="PF19833">
    <property type="entry name" value="RecG_dom3_C"/>
    <property type="match status" value="1"/>
</dbReference>
<evidence type="ECO:0000256" key="7">
    <source>
        <dbReference type="ARBA" id="ARBA00022840"/>
    </source>
</evidence>
<dbReference type="SUPFAM" id="SSF52540">
    <property type="entry name" value="P-loop containing nucleoside triphosphate hydrolases"/>
    <property type="match status" value="2"/>
</dbReference>
<dbReference type="NCBIfam" id="NF008168">
    <property type="entry name" value="PRK10917.2-2"/>
    <property type="match status" value="1"/>
</dbReference>
<evidence type="ECO:0000256" key="15">
    <source>
        <dbReference type="ARBA" id="ARBA00049803"/>
    </source>
</evidence>
<dbReference type="GO" id="GO:0006310">
    <property type="term" value="P:DNA recombination"/>
    <property type="evidence" value="ECO:0007669"/>
    <property type="project" value="UniProtKB-KW"/>
</dbReference>
<organism evidence="19">
    <name type="scientific">hydrothermal vent metagenome</name>
    <dbReference type="NCBI Taxonomy" id="652676"/>
    <lineage>
        <taxon>unclassified sequences</taxon>
        <taxon>metagenomes</taxon>
        <taxon>ecological metagenomes</taxon>
    </lineage>
</organism>
<dbReference type="Pfam" id="PF00270">
    <property type="entry name" value="DEAD"/>
    <property type="match status" value="1"/>
</dbReference>
<dbReference type="EC" id="5.6.2.4" evidence="13"/>
<dbReference type="PANTHER" id="PTHR47964:SF1">
    <property type="entry name" value="ATP-DEPENDENT DNA HELICASE HOMOLOG RECG, CHLOROPLASTIC"/>
    <property type="match status" value="1"/>
</dbReference>
<evidence type="ECO:0000256" key="2">
    <source>
        <dbReference type="ARBA" id="ARBA00017846"/>
    </source>
</evidence>
<proteinExistence type="inferred from homology"/>
<feature type="domain" description="Helicase C-terminal" evidence="18">
    <location>
        <begin position="479"/>
        <end position="625"/>
    </location>
</feature>
<evidence type="ECO:0000256" key="6">
    <source>
        <dbReference type="ARBA" id="ARBA00022806"/>
    </source>
</evidence>
<dbReference type="InterPro" id="IPR014001">
    <property type="entry name" value="Helicase_ATP-bd"/>
</dbReference>
<comment type="catalytic activity">
    <reaction evidence="12">
        <text>Couples ATP hydrolysis with the unwinding of duplex DNA by translocating in the 3'-5' direction.</text>
        <dbReference type="EC" id="5.6.2.4"/>
    </reaction>
</comment>
<evidence type="ECO:0000256" key="16">
    <source>
        <dbReference type="ARBA" id="ARBA00049819"/>
    </source>
</evidence>
<dbReference type="NCBIfam" id="NF008163">
    <property type="entry name" value="PRK10917.1-1"/>
    <property type="match status" value="1"/>
</dbReference>
<evidence type="ECO:0000256" key="14">
    <source>
        <dbReference type="ARBA" id="ARBA00048988"/>
    </source>
</evidence>
<keyword evidence="5 19" id="KW-0378">Hydrolase</keyword>
<sequence length="690" mass="76780">MLDETPVATLRGVGPKSAQKLATFGIETVQDVLFHLPRRYEDRTRVVPLGSLRPGDHAVAEVTVDLAEVRFGRRRSLLVRVSDGTGSLILRFFHFSKMQQAGLERGTQLRLYGEVRRGPASLEMVHPEYQRLGEDDTLPTEDRLTPVYPTGDGIHQLTLRKLSEQALALLDENNLPEWLPESLRQSEGLMDLQSALRYVHRPPVGADLVALEAGVHPGQQRLAFEEMLAHHLSLRAVRQRASRLQAPALGDGDALLQQFYQQLPFTLTGAQQRVVKDVLHDLAQPHPMMRLVQGDVGSGKTVVAAAAAARALASRHQVAVMAPTELLAEQHFANFQHWFDALGIRVGWLSGRIKGKARREVLATIQSGDVQLLIGTHALFQDDVDFNRLGLVIIDEQHRFGVHQRLALRDKGRDMHQVPHQLIMTATPIPRTLAMALYADLDSSVIDELPPGRTPVQTVVLAENRRAEVVQRVREACRDGRQAYWVCTLIEESESLQCQAAEDTATQLAEALPELNVALVHGRLKDTEKAQCMEAFKRGEIDLLVATTVIEVGVDVPNASLMIIENAERLGLAQLHQLRGRVGRGIEKSSCVLLYKRPLSQMARQRLAVLRETSDGFEIARRDLELRGPGEVLGTRQTGMLQFRIADLLRDQALVPAVEQAASWLLQHAPDHVAPVIRRWLGHATRYAQA</sequence>
<dbReference type="CDD" id="cd04488">
    <property type="entry name" value="RecG_wedge_OBF"/>
    <property type="match status" value="1"/>
</dbReference>
<dbReference type="InterPro" id="IPR045562">
    <property type="entry name" value="RecG_dom3_C"/>
</dbReference>
<evidence type="ECO:0000259" key="17">
    <source>
        <dbReference type="PROSITE" id="PS51192"/>
    </source>
</evidence>
<dbReference type="GO" id="GO:0043138">
    <property type="term" value="F:3'-5' DNA helicase activity"/>
    <property type="evidence" value="ECO:0007669"/>
    <property type="project" value="UniProtKB-EC"/>
</dbReference>
<dbReference type="SUPFAM" id="SSF50249">
    <property type="entry name" value="Nucleic acid-binding proteins"/>
    <property type="match status" value="1"/>
</dbReference>
<dbReference type="PROSITE" id="PS51192">
    <property type="entry name" value="HELICASE_ATP_BIND_1"/>
    <property type="match status" value="1"/>
</dbReference>
<dbReference type="Pfam" id="PF00271">
    <property type="entry name" value="Helicase_C"/>
    <property type="match status" value="1"/>
</dbReference>
<keyword evidence="11" id="KW-0413">Isomerase</keyword>
<dbReference type="InterPro" id="IPR001650">
    <property type="entry name" value="Helicase_C-like"/>
</dbReference>
<evidence type="ECO:0000259" key="18">
    <source>
        <dbReference type="PROSITE" id="PS51194"/>
    </source>
</evidence>
<keyword evidence="7" id="KW-0067">ATP-binding</keyword>
<keyword evidence="3" id="KW-0547">Nucleotide-binding</keyword>
<dbReference type="InterPro" id="IPR047112">
    <property type="entry name" value="RecG/Mfd"/>
</dbReference>
<evidence type="ECO:0000256" key="10">
    <source>
        <dbReference type="ARBA" id="ARBA00023204"/>
    </source>
</evidence>
<dbReference type="Gene3D" id="3.40.50.300">
    <property type="entry name" value="P-loop containing nucleotide triphosphate hydrolases"/>
    <property type="match status" value="2"/>
</dbReference>
<keyword evidence="4" id="KW-0227">DNA damage</keyword>
<evidence type="ECO:0000256" key="8">
    <source>
        <dbReference type="ARBA" id="ARBA00023125"/>
    </source>
</evidence>
<evidence type="ECO:0000256" key="11">
    <source>
        <dbReference type="ARBA" id="ARBA00023235"/>
    </source>
</evidence>
<dbReference type="AlphaFoldDB" id="A0A3B0YY35"/>
<evidence type="ECO:0000256" key="4">
    <source>
        <dbReference type="ARBA" id="ARBA00022763"/>
    </source>
</evidence>
<dbReference type="EMBL" id="UOFM01000351">
    <property type="protein sequence ID" value="VAW80287.1"/>
    <property type="molecule type" value="Genomic_DNA"/>
</dbReference>
<dbReference type="InterPro" id="IPR027417">
    <property type="entry name" value="P-loop_NTPase"/>
</dbReference>